<reference evidence="2 3" key="1">
    <citation type="journal article" date="2011" name="Proc. Natl. Acad. Sci. U.S.A.">
        <title>Evolutionary erosion of yeast sex chromosomes by mating-type switching accidents.</title>
        <authorList>
            <person name="Gordon J.L."/>
            <person name="Armisen D."/>
            <person name="Proux-Wera E."/>
            <person name="Oheigeartaigh S.S."/>
            <person name="Byrne K.P."/>
            <person name="Wolfe K.H."/>
        </authorList>
    </citation>
    <scope>NUCLEOTIDE SEQUENCE [LARGE SCALE GENOMIC DNA]</scope>
    <source>
        <strain evidence="3">ATCC 76901 / BCRC 22586 / CBS 4309 / NBRC 1992 / NRRL Y-12630</strain>
    </source>
</reference>
<dbReference type="EMBL" id="HE576758">
    <property type="protein sequence ID" value="CCC70970.1"/>
    <property type="molecule type" value="Genomic_DNA"/>
</dbReference>
<keyword evidence="1" id="KW-1133">Transmembrane helix</keyword>
<organism evidence="2 3">
    <name type="scientific">Naumovozyma castellii</name>
    <name type="common">Yeast</name>
    <name type="synonym">Saccharomyces castellii</name>
    <dbReference type="NCBI Taxonomy" id="27288"/>
    <lineage>
        <taxon>Eukaryota</taxon>
        <taxon>Fungi</taxon>
        <taxon>Dikarya</taxon>
        <taxon>Ascomycota</taxon>
        <taxon>Saccharomycotina</taxon>
        <taxon>Saccharomycetes</taxon>
        <taxon>Saccharomycetales</taxon>
        <taxon>Saccharomycetaceae</taxon>
        <taxon>Naumovozyma</taxon>
    </lineage>
</organism>
<keyword evidence="1" id="KW-0812">Transmembrane</keyword>
<dbReference type="HOGENOM" id="CLU_1337828_0_0_1"/>
<feature type="transmembrane region" description="Helical" evidence="1">
    <location>
        <begin position="60"/>
        <end position="77"/>
    </location>
</feature>
<feature type="transmembrane region" description="Helical" evidence="1">
    <location>
        <begin position="147"/>
        <end position="170"/>
    </location>
</feature>
<keyword evidence="3" id="KW-1185">Reference proteome</keyword>
<proteinExistence type="predicted"/>
<dbReference type="InParanoid" id="G0VHT6"/>
<dbReference type="KEGG" id="ncs:NCAS_0G00830"/>
<gene>
    <name evidence="2" type="primary">NCAS0G00830</name>
    <name evidence="2" type="ordered locus">NCAS_0G00830</name>
</gene>
<dbReference type="RefSeq" id="XP_003677323.1">
    <property type="nucleotide sequence ID" value="XM_003677275.1"/>
</dbReference>
<keyword evidence="1" id="KW-0472">Membrane</keyword>
<evidence type="ECO:0000313" key="3">
    <source>
        <dbReference type="Proteomes" id="UP000001640"/>
    </source>
</evidence>
<name>G0VHT6_NAUCA</name>
<evidence type="ECO:0000313" key="2">
    <source>
        <dbReference type="EMBL" id="CCC70970.1"/>
    </source>
</evidence>
<evidence type="ECO:0000256" key="1">
    <source>
        <dbReference type="SAM" id="Phobius"/>
    </source>
</evidence>
<dbReference type="Proteomes" id="UP000001640">
    <property type="component" value="Chromosome 7"/>
</dbReference>
<accession>G0VHT6</accession>
<reference key="2">
    <citation type="submission" date="2011-08" db="EMBL/GenBank/DDBJ databases">
        <title>Genome sequence of Naumovozyma castellii.</title>
        <authorList>
            <person name="Gordon J.L."/>
            <person name="Armisen D."/>
            <person name="Proux-Wera E."/>
            <person name="OhEigeartaigh S.S."/>
            <person name="Byrne K.P."/>
            <person name="Wolfe K.H."/>
        </authorList>
    </citation>
    <scope>NUCLEOTIDE SEQUENCE</scope>
    <source>
        <strain>Type strain:CBS 4309</strain>
    </source>
</reference>
<feature type="transmembrane region" description="Helical" evidence="1">
    <location>
        <begin position="109"/>
        <end position="127"/>
    </location>
</feature>
<sequence length="205" mass="24063">MIENTTTLRETTTTVERNEKPLFVKLFVIFNISIAVRHLLRQFLSHYKIDGPIVKHGESLWSTIEYILLLTAIVLVLKNYKLILQRCAAENCKICERLKKDPYSSVKRFILFLTAFTVLTPIIYFTVTGYIRRHPDDYRKFIDKSSWSYWIGIIVINIDGISFCGIWISLIDMYFKHPFREFVQLKQDSNSKEDLEKGLLSGKKD</sequence>
<dbReference type="AlphaFoldDB" id="G0VHT6"/>
<dbReference type="GeneID" id="96904636"/>
<feature type="transmembrane region" description="Helical" evidence="1">
    <location>
        <begin position="22"/>
        <end position="40"/>
    </location>
</feature>
<protein>
    <submittedName>
        <fullName evidence="2">Uncharacterized protein</fullName>
    </submittedName>
</protein>